<keyword evidence="3" id="KW-0863">Zinc-finger</keyword>
<dbReference type="SUPFAM" id="SSF53098">
    <property type="entry name" value="Ribonuclease H-like"/>
    <property type="match status" value="1"/>
</dbReference>
<protein>
    <recommendedName>
        <fullName evidence="7">HAT C-terminal dimerisation domain-containing protein</fullName>
    </recommendedName>
</protein>
<dbReference type="HOGENOM" id="CLU_284501_0_0_1"/>
<evidence type="ECO:0000256" key="3">
    <source>
        <dbReference type="ARBA" id="ARBA00022771"/>
    </source>
</evidence>
<feature type="region of interest" description="Disordered" evidence="6">
    <location>
        <begin position="218"/>
        <end position="251"/>
    </location>
</feature>
<keyword evidence="4" id="KW-0862">Zinc</keyword>
<evidence type="ECO:0000313" key="8">
    <source>
        <dbReference type="EMBL" id="CDO72304.1"/>
    </source>
</evidence>
<sequence>MSPKDKVHALVCDLIALAADLPTTIELGTPSDKLYITFTTVFGSTPWESLNRRFDILFGEDCRDEAGRLPHLRRGPFGLDLVCTYLKGLLASPAAEELPYELVKIKLERLTNEVKALVSSQSPLGIVPAQSSSGLKLKIPARQIAQSSPTRTGSLTVSEDAVTTSTGSVTAAPSVVPAVAVKSAAPLAVTTSSNGSAAGKRQGRTVKNVKQLPLNAVLRGPTVPVLPDDDPKDATYKPPRREEDQQEDEDACQMHVYRSDGEEILEDVPHRPSRKRTASSIVISSDSESSDQGTIWQKLDKMPLVRPGTSQKAARTVTGKYKRPPRPKKKARRARPSSDNEAGLAVSSGSESDGQGALREVEAQDSAAKSKKRGPENTSLKHWHSPVPIRERKKGDRWQFKCRYCSAVRTFKRTVGGEQPSFEDEPRKPSLANLTSHLKDDHPKVLSGSPPPEDGKATVDHGYTLHSAKLMEDFLKEGALNPALVPTQKGFYRVFAAWILDDNLPFTMGESPSLARLFQYLKVKFVLPSDTTVRNILAQIFAELHSKVVRELANVKSKIAYSTDTWSTRQMVFTFAGTLAHFIDNDWKLVERLVDLYHVQDDEHKGQEGAKAFVASASKRGGLDKMSPAPERPSLWHHWLTCVPYFVSLTMDNASANDVLARTVGLLLLKRYGIHFTPENGRIRCIAHVVNLVVQKILSELFEADDPALADYYELWNKHLPFHYDLEADDENHQFQNENKPGDPNTENKKTNYADDPASPGESDEDDDDEDDDDGMDDVEDEYAGKSALKKLRLICNKIVSSPQRRSQFRKVMQQTYTSSSAEDIRRQSLMVIRDVATRWNYTHAMIERGLLLQDVGLTDMSMLSIFAQLIDLGIFQAIDTWVFHSKKLRGLLLSPSEWQTLRQIGEILSVSDLFSHSVAEFGMVTSPRQVFTKVTHEMSYAGRPTLPFVLPVYEQMRKSLQAHVEDATLPPPLRNAVAAGLLKLQEYYQYAKESQYTVVATVVHPSLRLNWFRALGDAHRLRAEVIFQHVYEEYATLAEPQSDQPAPPVPTLDDNSRHNDSFLEAAVNIDGNDPCPASTASSNQPERSELDRYLAGDGGAGSLRDPLAWWKEHASSFPVIARMARDFLAIPATSVAVERLFSKSRHLCSDVRASLKAMTITEAMCVKYWIRSGLFDVHGPPSPPPTG</sequence>
<dbReference type="OMA" id="KYWIRSG"/>
<feature type="region of interest" description="Disordered" evidence="6">
    <location>
        <begin position="1071"/>
        <end position="1094"/>
    </location>
</feature>
<dbReference type="Proteomes" id="UP000029665">
    <property type="component" value="Unassembled WGS sequence"/>
</dbReference>
<accession>A0A060SJE2</accession>
<dbReference type="GO" id="GO:0008270">
    <property type="term" value="F:zinc ion binding"/>
    <property type="evidence" value="ECO:0007669"/>
    <property type="project" value="UniProtKB-KW"/>
</dbReference>
<dbReference type="AlphaFoldDB" id="A0A060SJE2"/>
<evidence type="ECO:0000259" key="7">
    <source>
        <dbReference type="Pfam" id="PF05699"/>
    </source>
</evidence>
<feature type="region of interest" description="Disordered" evidence="6">
    <location>
        <begin position="417"/>
        <end position="455"/>
    </location>
</feature>
<feature type="compositionally biased region" description="Basic residues" evidence="6">
    <location>
        <begin position="320"/>
        <end position="335"/>
    </location>
</feature>
<dbReference type="EMBL" id="CCBP010000112">
    <property type="protein sequence ID" value="CDO72304.1"/>
    <property type="molecule type" value="Genomic_DNA"/>
</dbReference>
<name>A0A060SJE2_PYCCI</name>
<evidence type="ECO:0000256" key="6">
    <source>
        <dbReference type="SAM" id="MobiDB-lite"/>
    </source>
</evidence>
<feature type="region of interest" description="Disordered" evidence="6">
    <location>
        <begin position="734"/>
        <end position="780"/>
    </location>
</feature>
<dbReference type="GO" id="GO:0046983">
    <property type="term" value="F:protein dimerization activity"/>
    <property type="evidence" value="ECO:0007669"/>
    <property type="project" value="InterPro"/>
</dbReference>
<feature type="compositionally biased region" description="Acidic residues" evidence="6">
    <location>
        <begin position="762"/>
        <end position="780"/>
    </location>
</feature>
<feature type="compositionally biased region" description="Basic and acidic residues" evidence="6">
    <location>
        <begin position="232"/>
        <end position="243"/>
    </location>
</feature>
<comment type="subcellular location">
    <subcellularLocation>
        <location evidence="1">Nucleus</location>
    </subcellularLocation>
</comment>
<evidence type="ECO:0000313" key="9">
    <source>
        <dbReference type="Proteomes" id="UP000029665"/>
    </source>
</evidence>
<dbReference type="InterPro" id="IPR008906">
    <property type="entry name" value="HATC_C_dom"/>
</dbReference>
<dbReference type="STRING" id="5643.A0A060SJE2"/>
<reference evidence="8" key="1">
    <citation type="submission" date="2014-01" db="EMBL/GenBank/DDBJ databases">
        <title>The genome of the white-rot fungus Pycnoporus cinnabarinus: a basidiomycete model with a versatile arsenal for lignocellulosic biomass breakdown.</title>
        <authorList>
            <person name="Levasseur A."/>
            <person name="Lomascolo A."/>
            <person name="Ruiz-Duenas F.J."/>
            <person name="Uzan E."/>
            <person name="Piumi F."/>
            <person name="Kues U."/>
            <person name="Ram A.F.J."/>
            <person name="Murat C."/>
            <person name="Haon M."/>
            <person name="Benoit I."/>
            <person name="Arfi Y."/>
            <person name="Chevret D."/>
            <person name="Drula E."/>
            <person name="Kwon M.J."/>
            <person name="Gouret P."/>
            <person name="Lesage-Meessen L."/>
            <person name="Lombard V."/>
            <person name="Mariette J."/>
            <person name="Noirot C."/>
            <person name="Park J."/>
            <person name="Patyshakuliyeva A."/>
            <person name="Wieneger R.A.B."/>
            <person name="Wosten H.A.B."/>
            <person name="Martin F."/>
            <person name="Coutinho P.M."/>
            <person name="de Vries R."/>
            <person name="Martinez A.T."/>
            <person name="Klopp C."/>
            <person name="Pontarotti P."/>
            <person name="Henrissat B."/>
            <person name="Record E."/>
        </authorList>
    </citation>
    <scope>NUCLEOTIDE SEQUENCE [LARGE SCALE GENOMIC DNA]</scope>
    <source>
        <strain evidence="8">BRFM137</strain>
    </source>
</reference>
<dbReference type="GO" id="GO:0005634">
    <property type="term" value="C:nucleus"/>
    <property type="evidence" value="ECO:0007669"/>
    <property type="project" value="UniProtKB-SubCell"/>
</dbReference>
<dbReference type="Pfam" id="PF05699">
    <property type="entry name" value="Dimer_Tnp_hAT"/>
    <property type="match status" value="1"/>
</dbReference>
<feature type="region of interest" description="Disordered" evidence="6">
    <location>
        <begin position="1039"/>
        <end position="1058"/>
    </location>
</feature>
<feature type="region of interest" description="Disordered" evidence="6">
    <location>
        <begin position="263"/>
        <end position="392"/>
    </location>
</feature>
<evidence type="ECO:0000256" key="1">
    <source>
        <dbReference type="ARBA" id="ARBA00004123"/>
    </source>
</evidence>
<keyword evidence="5" id="KW-0539">Nucleus</keyword>
<dbReference type="InterPro" id="IPR052035">
    <property type="entry name" value="ZnF_BED_domain_contain"/>
</dbReference>
<gene>
    <name evidence="8" type="ORF">BN946_scf184977.g1</name>
</gene>
<organism evidence="8 9">
    <name type="scientific">Pycnoporus cinnabarinus</name>
    <name type="common">Cinnabar-red polypore</name>
    <name type="synonym">Trametes cinnabarina</name>
    <dbReference type="NCBI Taxonomy" id="5643"/>
    <lineage>
        <taxon>Eukaryota</taxon>
        <taxon>Fungi</taxon>
        <taxon>Dikarya</taxon>
        <taxon>Basidiomycota</taxon>
        <taxon>Agaricomycotina</taxon>
        <taxon>Agaricomycetes</taxon>
        <taxon>Polyporales</taxon>
        <taxon>Polyporaceae</taxon>
        <taxon>Trametes</taxon>
    </lineage>
</organism>
<comment type="caution">
    <text evidence="8">The sequence shown here is derived from an EMBL/GenBank/DDBJ whole genome shotgun (WGS) entry which is preliminary data.</text>
</comment>
<keyword evidence="2" id="KW-0479">Metal-binding</keyword>
<dbReference type="OrthoDB" id="2798924at2759"/>
<dbReference type="InterPro" id="IPR012337">
    <property type="entry name" value="RNaseH-like_sf"/>
</dbReference>
<proteinExistence type="predicted"/>
<dbReference type="PANTHER" id="PTHR46481:SF10">
    <property type="entry name" value="ZINC FINGER BED DOMAIN-CONTAINING PROTEIN 39"/>
    <property type="match status" value="1"/>
</dbReference>
<evidence type="ECO:0000256" key="5">
    <source>
        <dbReference type="ARBA" id="ARBA00023242"/>
    </source>
</evidence>
<feature type="domain" description="HAT C-terminal dimerisation" evidence="7">
    <location>
        <begin position="1105"/>
        <end position="1171"/>
    </location>
</feature>
<keyword evidence="9" id="KW-1185">Reference proteome</keyword>
<evidence type="ECO:0000256" key="2">
    <source>
        <dbReference type="ARBA" id="ARBA00022723"/>
    </source>
</evidence>
<evidence type="ECO:0000256" key="4">
    <source>
        <dbReference type="ARBA" id="ARBA00022833"/>
    </source>
</evidence>
<feature type="compositionally biased region" description="Low complexity" evidence="6">
    <location>
        <begin position="279"/>
        <end position="291"/>
    </location>
</feature>
<dbReference type="PANTHER" id="PTHR46481">
    <property type="entry name" value="ZINC FINGER BED DOMAIN-CONTAINING PROTEIN 4"/>
    <property type="match status" value="1"/>
</dbReference>